<dbReference type="OrthoDB" id="9797618at2"/>
<feature type="chain" id="PRO_5014906211" description="Outer-membrane lipoprotein LolB" evidence="14">
    <location>
        <begin position="21"/>
        <end position="199"/>
    </location>
</feature>
<dbReference type="GO" id="GO:0044874">
    <property type="term" value="P:lipoprotein localization to outer membrane"/>
    <property type="evidence" value="ECO:0007669"/>
    <property type="project" value="UniProtKB-UniRule"/>
</dbReference>
<evidence type="ECO:0000256" key="3">
    <source>
        <dbReference type="ARBA" id="ARBA00011245"/>
    </source>
</evidence>
<keyword evidence="10 13" id="KW-0143">Chaperone</keyword>
<evidence type="ECO:0000256" key="8">
    <source>
        <dbReference type="ARBA" id="ARBA00023136"/>
    </source>
</evidence>
<dbReference type="SUPFAM" id="SSF89392">
    <property type="entry name" value="Prokaryotic lipoproteins and lipoprotein localization factors"/>
    <property type="match status" value="1"/>
</dbReference>
<dbReference type="AlphaFoldDB" id="A0A1H6FG93"/>
<evidence type="ECO:0000256" key="1">
    <source>
        <dbReference type="ARBA" id="ARBA00004459"/>
    </source>
</evidence>
<keyword evidence="6 13" id="KW-0732">Signal</keyword>
<comment type="subcellular location">
    <subcellularLocation>
        <location evidence="1 13">Cell outer membrane</location>
        <topology evidence="1 13">Lipid-anchor</topology>
    </subcellularLocation>
</comment>
<evidence type="ECO:0000256" key="6">
    <source>
        <dbReference type="ARBA" id="ARBA00022729"/>
    </source>
</evidence>
<sequence length="199" mass="23334">MRRHLILFLCLLLLSACSLTPEKTENEQQRQQQWLAKQAQLNKLSHWKINGSIAAYSQQEDWSARFHWRQQNQAYSLRLHAPLGQGMLNLSGDEQGVILKTAQQTLRAKTPEALLKDDAGISMPVSYLYYWIRGLPVPTQPITAQQWNQKNQLAELQQNGWVIEYERYQQWDGVLLPKKLRIKNDQYHAKIVISRWELK</sequence>
<dbReference type="EMBL" id="FMSV02000558">
    <property type="protein sequence ID" value="SEH09057.1"/>
    <property type="molecule type" value="Genomic_DNA"/>
</dbReference>
<dbReference type="InterPro" id="IPR029046">
    <property type="entry name" value="LolA/LolB/LppX"/>
</dbReference>
<feature type="signal peptide" evidence="14">
    <location>
        <begin position="1"/>
        <end position="20"/>
    </location>
</feature>
<dbReference type="HAMAP" id="MF_00233">
    <property type="entry name" value="LolB"/>
    <property type="match status" value="1"/>
</dbReference>
<evidence type="ECO:0000256" key="11">
    <source>
        <dbReference type="ARBA" id="ARBA00023237"/>
    </source>
</evidence>
<evidence type="ECO:0000256" key="12">
    <source>
        <dbReference type="ARBA" id="ARBA00023288"/>
    </source>
</evidence>
<dbReference type="CDD" id="cd16326">
    <property type="entry name" value="LolB"/>
    <property type="match status" value="1"/>
</dbReference>
<evidence type="ECO:0000313" key="15">
    <source>
        <dbReference type="EMBL" id="SEH09057.1"/>
    </source>
</evidence>
<proteinExistence type="inferred from homology"/>
<dbReference type="GO" id="GO:0015031">
    <property type="term" value="P:protein transport"/>
    <property type="evidence" value="ECO:0007669"/>
    <property type="project" value="UniProtKB-KW"/>
</dbReference>
<evidence type="ECO:0000256" key="7">
    <source>
        <dbReference type="ARBA" id="ARBA00022927"/>
    </source>
</evidence>
<comment type="function">
    <text evidence="13">Plays a critical role in the incorporation of lipoproteins in the outer membrane after they are released by the LolA protein.</text>
</comment>
<dbReference type="Pfam" id="PF03550">
    <property type="entry name" value="LolB"/>
    <property type="match status" value="1"/>
</dbReference>
<keyword evidence="11 13" id="KW-0998">Cell outer membrane</keyword>
<keyword evidence="7 13" id="KW-0653">Protein transport</keyword>
<dbReference type="PROSITE" id="PS51257">
    <property type="entry name" value="PROKAR_LIPOPROTEIN"/>
    <property type="match status" value="1"/>
</dbReference>
<dbReference type="NCBIfam" id="TIGR00548">
    <property type="entry name" value="lolB"/>
    <property type="match status" value="1"/>
</dbReference>
<dbReference type="Gene3D" id="2.50.20.10">
    <property type="entry name" value="Lipoprotein localisation LolA/LolB/LppX"/>
    <property type="match status" value="1"/>
</dbReference>
<evidence type="ECO:0000256" key="14">
    <source>
        <dbReference type="SAM" id="SignalP"/>
    </source>
</evidence>
<gene>
    <name evidence="13 15" type="primary">lolB</name>
    <name evidence="15" type="ORF">MBHS_04950</name>
</gene>
<dbReference type="GO" id="GO:0009279">
    <property type="term" value="C:cell outer membrane"/>
    <property type="evidence" value="ECO:0007669"/>
    <property type="project" value="UniProtKB-SubCell"/>
</dbReference>
<keyword evidence="12 13" id="KW-0449">Lipoprotein</keyword>
<evidence type="ECO:0000256" key="5">
    <source>
        <dbReference type="ARBA" id="ARBA00022448"/>
    </source>
</evidence>
<name>A0A1H6FG93_9GAMM</name>
<organism evidence="15 16">
    <name type="scientific">Candidatus Venteria ishoeyi</name>
    <dbReference type="NCBI Taxonomy" id="1899563"/>
    <lineage>
        <taxon>Bacteria</taxon>
        <taxon>Pseudomonadati</taxon>
        <taxon>Pseudomonadota</taxon>
        <taxon>Gammaproteobacteria</taxon>
        <taxon>Thiotrichales</taxon>
        <taxon>Thiotrichaceae</taxon>
        <taxon>Venteria</taxon>
    </lineage>
</organism>
<keyword evidence="8 13" id="KW-0472">Membrane</keyword>
<comment type="subunit">
    <text evidence="3 13">Monomer.</text>
</comment>
<dbReference type="RefSeq" id="WP_103922554.1">
    <property type="nucleotide sequence ID" value="NZ_FMSV02000558.1"/>
</dbReference>
<evidence type="ECO:0000256" key="13">
    <source>
        <dbReference type="HAMAP-Rule" id="MF_00233"/>
    </source>
</evidence>
<dbReference type="Proteomes" id="UP000236724">
    <property type="component" value="Unassembled WGS sequence"/>
</dbReference>
<reference evidence="15 16" key="1">
    <citation type="submission" date="2016-10" db="EMBL/GenBank/DDBJ databases">
        <authorList>
            <person name="de Groot N.N."/>
        </authorList>
    </citation>
    <scope>NUCLEOTIDE SEQUENCE [LARGE SCALE GENOMIC DNA]</scope>
    <source>
        <strain evidence="15">MBHS1</strain>
    </source>
</reference>
<keyword evidence="9 13" id="KW-0564">Palmitate</keyword>
<evidence type="ECO:0000256" key="2">
    <source>
        <dbReference type="ARBA" id="ARBA00009696"/>
    </source>
</evidence>
<dbReference type="InterPro" id="IPR004565">
    <property type="entry name" value="OM_lipoprot_LolB"/>
</dbReference>
<evidence type="ECO:0000313" key="16">
    <source>
        <dbReference type="Proteomes" id="UP000236724"/>
    </source>
</evidence>
<evidence type="ECO:0000256" key="4">
    <source>
        <dbReference type="ARBA" id="ARBA00016202"/>
    </source>
</evidence>
<evidence type="ECO:0000256" key="10">
    <source>
        <dbReference type="ARBA" id="ARBA00023186"/>
    </source>
</evidence>
<protein>
    <recommendedName>
        <fullName evidence="4 13">Outer-membrane lipoprotein LolB</fullName>
    </recommendedName>
</protein>
<comment type="similarity">
    <text evidence="2 13">Belongs to the LolB family.</text>
</comment>
<accession>A0A1H6FG93</accession>
<evidence type="ECO:0000256" key="9">
    <source>
        <dbReference type="ARBA" id="ARBA00023139"/>
    </source>
</evidence>
<keyword evidence="16" id="KW-1185">Reference proteome</keyword>
<keyword evidence="5 13" id="KW-0813">Transport</keyword>